<protein>
    <submittedName>
        <fullName evidence="2">Uncharacterized protein</fullName>
    </submittedName>
</protein>
<keyword evidence="1" id="KW-0472">Membrane</keyword>
<keyword evidence="1" id="KW-0812">Transmembrane</keyword>
<organism evidence="2 3">
    <name type="scientific">Sphingobacterium bambusae</name>
    <dbReference type="NCBI Taxonomy" id="662858"/>
    <lineage>
        <taxon>Bacteria</taxon>
        <taxon>Pseudomonadati</taxon>
        <taxon>Bacteroidota</taxon>
        <taxon>Sphingobacteriia</taxon>
        <taxon>Sphingobacteriales</taxon>
        <taxon>Sphingobacteriaceae</taxon>
        <taxon>Sphingobacterium</taxon>
    </lineage>
</organism>
<proteinExistence type="predicted"/>
<evidence type="ECO:0000313" key="3">
    <source>
        <dbReference type="Proteomes" id="UP001597525"/>
    </source>
</evidence>
<dbReference type="Proteomes" id="UP001597525">
    <property type="component" value="Unassembled WGS sequence"/>
</dbReference>
<keyword evidence="1" id="KW-1133">Transmembrane helix</keyword>
<evidence type="ECO:0000313" key="2">
    <source>
        <dbReference type="EMBL" id="MFD2966021.1"/>
    </source>
</evidence>
<gene>
    <name evidence="2" type="ORF">ACFS7Y_01405</name>
</gene>
<dbReference type="EMBL" id="JBHUPB010000003">
    <property type="protein sequence ID" value="MFD2966021.1"/>
    <property type="molecule type" value="Genomic_DNA"/>
</dbReference>
<reference evidence="3" key="1">
    <citation type="journal article" date="2019" name="Int. J. Syst. Evol. Microbiol.">
        <title>The Global Catalogue of Microorganisms (GCM) 10K type strain sequencing project: providing services to taxonomists for standard genome sequencing and annotation.</title>
        <authorList>
            <consortium name="The Broad Institute Genomics Platform"/>
            <consortium name="The Broad Institute Genome Sequencing Center for Infectious Disease"/>
            <person name="Wu L."/>
            <person name="Ma J."/>
        </authorList>
    </citation>
    <scope>NUCLEOTIDE SEQUENCE [LARGE SCALE GENOMIC DNA]</scope>
    <source>
        <strain evidence="3">KCTC 22814</strain>
    </source>
</reference>
<dbReference type="RefSeq" id="WP_320183815.1">
    <property type="nucleotide sequence ID" value="NZ_CP138332.1"/>
</dbReference>
<feature type="transmembrane region" description="Helical" evidence="1">
    <location>
        <begin position="7"/>
        <end position="25"/>
    </location>
</feature>
<accession>A0ABW6B9A6</accession>
<name>A0ABW6B9A6_9SPHI</name>
<keyword evidence="3" id="KW-1185">Reference proteome</keyword>
<evidence type="ECO:0000256" key="1">
    <source>
        <dbReference type="SAM" id="Phobius"/>
    </source>
</evidence>
<comment type="caution">
    <text evidence="2">The sequence shown here is derived from an EMBL/GenBank/DDBJ whole genome shotgun (WGS) entry which is preliminary data.</text>
</comment>
<sequence>MKKAIGIVVSILVVTCVAAMILYYIRASKAEQQYVHRNSAAILALAVDDLLIDNLGSLMSARSKQGSSNDSLTKTLLQDIWNAGIDIPARIYLYSLPEDSHSYYSVQKINDQAQWDTFLQKYKLETETSADGTAIHLSKNIALLQSGDKILFRLALRDSSSPSFTAEVLQQEDNWLQIRQLNAVKKLPKQDHLSYWTLDSKLSIQAHIHNDKTEIQGSWQLDRALPKGQYEARAFNANDIALLFWSQLPISSVPLLTEALSNFSNTATGGDKTSSQLRYMDLLVRQQTVSQQDTIITYDYDEDFNSVETSAIQEIQVPMIESVWQGDSTFAQQLPDKMFYKFKKEVNGRHIFLSTDANPHKDIKFAKKDALLGLVMDFNYWPSTWLIQPFKSLQQQALKANIKITTKDEKIMEIKGELRYKPILH</sequence>